<organism evidence="2 3">
    <name type="scientific">Mycobacterium timonense</name>
    <dbReference type="NCBI Taxonomy" id="701043"/>
    <lineage>
        <taxon>Bacteria</taxon>
        <taxon>Bacillati</taxon>
        <taxon>Actinomycetota</taxon>
        <taxon>Actinomycetes</taxon>
        <taxon>Mycobacteriales</taxon>
        <taxon>Mycobacteriaceae</taxon>
        <taxon>Mycobacterium</taxon>
        <taxon>Mycobacterium avium complex (MAC)</taxon>
    </lineage>
</organism>
<name>A0ABX3TSH3_9MYCO</name>
<reference evidence="2 3" key="1">
    <citation type="submission" date="2017-02" db="EMBL/GenBank/DDBJ databases">
        <title>The new phylogeny of genus Mycobacterium.</title>
        <authorList>
            <person name="Tortoli E."/>
            <person name="Trovato A."/>
            <person name="Cirillo D.M."/>
        </authorList>
    </citation>
    <scope>NUCLEOTIDE SEQUENCE [LARGE SCALE GENOMIC DNA]</scope>
    <source>
        <strain evidence="2 3">CCUG 56329</strain>
    </source>
</reference>
<keyword evidence="1" id="KW-1133">Transmembrane helix</keyword>
<evidence type="ECO:0008006" key="4">
    <source>
        <dbReference type="Google" id="ProtNLM"/>
    </source>
</evidence>
<sequence length="129" mass="12945">MLAKLKAWATSPAFNTVRAVIYAAVPAVLGALVTAGKLSQDHAALWSAVGVAFFGPALAAVFAPNGWRTWLFGLVAPVQALLVGLGGANNVVAAVVAAVLTSIVSSGVAASNVHHVTPAKLPAPRKEAA</sequence>
<keyword evidence="1" id="KW-0812">Transmembrane</keyword>
<dbReference type="Proteomes" id="UP000192847">
    <property type="component" value="Unassembled WGS sequence"/>
</dbReference>
<feature type="transmembrane region" description="Helical" evidence="1">
    <location>
        <begin position="20"/>
        <end position="38"/>
    </location>
</feature>
<comment type="caution">
    <text evidence="2">The sequence shown here is derived from an EMBL/GenBank/DDBJ whole genome shotgun (WGS) entry which is preliminary data.</text>
</comment>
<dbReference type="InterPro" id="IPR056390">
    <property type="entry name" value="Holin_phage"/>
</dbReference>
<evidence type="ECO:0000256" key="1">
    <source>
        <dbReference type="SAM" id="Phobius"/>
    </source>
</evidence>
<protein>
    <recommendedName>
        <fullName evidence="4">Holin</fullName>
    </recommendedName>
</protein>
<evidence type="ECO:0000313" key="3">
    <source>
        <dbReference type="Proteomes" id="UP000192847"/>
    </source>
</evidence>
<feature type="transmembrane region" description="Helical" evidence="1">
    <location>
        <begin position="44"/>
        <end position="63"/>
    </location>
</feature>
<dbReference type="EMBL" id="MVIL01000003">
    <property type="protein sequence ID" value="ORB81790.1"/>
    <property type="molecule type" value="Genomic_DNA"/>
</dbReference>
<dbReference type="RefSeq" id="WP_019733560.1">
    <property type="nucleotide sequence ID" value="NZ_MVIL01000003.1"/>
</dbReference>
<proteinExistence type="predicted"/>
<accession>A0ABX3TSH3</accession>
<keyword evidence="3" id="KW-1185">Reference proteome</keyword>
<dbReference type="Pfam" id="PF23809">
    <property type="entry name" value="Phage_holin_9"/>
    <property type="match status" value="1"/>
</dbReference>
<evidence type="ECO:0000313" key="2">
    <source>
        <dbReference type="EMBL" id="ORB81790.1"/>
    </source>
</evidence>
<keyword evidence="1" id="KW-0472">Membrane</keyword>
<gene>
    <name evidence="2" type="ORF">BST46_01985</name>
</gene>